<dbReference type="AlphaFoldDB" id="A0A498H2T4"/>
<dbReference type="Proteomes" id="UP000290932">
    <property type="component" value="Unassembled WGS sequence"/>
</dbReference>
<dbReference type="Gene3D" id="1.25.10.10">
    <property type="entry name" value="Leucine-rich Repeat Variant"/>
    <property type="match status" value="1"/>
</dbReference>
<keyword evidence="2" id="KW-1185">Reference proteome</keyword>
<protein>
    <submittedName>
        <fullName evidence="1">PBS lyase</fullName>
    </submittedName>
</protein>
<dbReference type="InterPro" id="IPR011989">
    <property type="entry name" value="ARM-like"/>
</dbReference>
<dbReference type="SMART" id="SM00567">
    <property type="entry name" value="EZ_HEAT"/>
    <property type="match status" value="2"/>
</dbReference>
<accession>A0A498H2T4</accession>
<organism evidence="1 2">
    <name type="scientific">Methanoculleus taiwanensis</name>
    <dbReference type="NCBI Taxonomy" id="1550565"/>
    <lineage>
        <taxon>Archaea</taxon>
        <taxon>Methanobacteriati</taxon>
        <taxon>Methanobacteriota</taxon>
        <taxon>Stenosarchaea group</taxon>
        <taxon>Methanomicrobia</taxon>
        <taxon>Methanomicrobiales</taxon>
        <taxon>Methanomicrobiaceae</taxon>
        <taxon>Methanoculleus</taxon>
    </lineage>
</organism>
<dbReference type="Pfam" id="PF13646">
    <property type="entry name" value="HEAT_2"/>
    <property type="match status" value="1"/>
</dbReference>
<dbReference type="SUPFAM" id="SSF48371">
    <property type="entry name" value="ARM repeat"/>
    <property type="match status" value="1"/>
</dbReference>
<dbReference type="OrthoDB" id="10495at2157"/>
<keyword evidence="1" id="KW-0456">Lyase</keyword>
<evidence type="ECO:0000313" key="1">
    <source>
        <dbReference type="EMBL" id="RXE56797.1"/>
    </source>
</evidence>
<comment type="caution">
    <text evidence="1">The sequence shown here is derived from an EMBL/GenBank/DDBJ whole genome shotgun (WGS) entry which is preliminary data.</text>
</comment>
<sequence>MVLRTIPLPSKEGIEMSDVKDLREQQEVVNLLDQLINGDTYSSIQAAAALAAVGEGVENSLLALLTDSGTVDRWNVAMALARVGTPAVDGLITVTATGDDAVRNPAVWALAEIGDARAVEPLAAILRESTSECCRALTAAALLKIGDPAGIAAVEEELATHGEAFEGLVMEAYEGT</sequence>
<gene>
    <name evidence="1" type="ORF">ABH15_01130</name>
</gene>
<dbReference type="GO" id="GO:0016829">
    <property type="term" value="F:lyase activity"/>
    <property type="evidence" value="ECO:0007669"/>
    <property type="project" value="UniProtKB-KW"/>
</dbReference>
<reference evidence="1 2" key="1">
    <citation type="journal article" date="2015" name="Int. J. Syst. Evol. Microbiol.">
        <title>Methanoculleus taiwanensis sp. nov., a methanogen isolated from deep marine sediment at the deformation front area near Taiwan.</title>
        <authorList>
            <person name="Weng C.Y."/>
            <person name="Chen S.C."/>
            <person name="Lai M.C."/>
            <person name="Wu S.Y."/>
            <person name="Lin S."/>
            <person name="Yang T.F."/>
            <person name="Chen P.C."/>
        </authorList>
    </citation>
    <scope>NUCLEOTIDE SEQUENCE [LARGE SCALE GENOMIC DNA]</scope>
    <source>
        <strain evidence="1 2">CYW4</strain>
    </source>
</reference>
<name>A0A498H2T4_9EURY</name>
<dbReference type="EMBL" id="LHQS01000001">
    <property type="protein sequence ID" value="RXE56797.1"/>
    <property type="molecule type" value="Genomic_DNA"/>
</dbReference>
<proteinExistence type="predicted"/>
<dbReference type="InterPro" id="IPR016024">
    <property type="entry name" value="ARM-type_fold"/>
</dbReference>
<dbReference type="InterPro" id="IPR004155">
    <property type="entry name" value="PBS_lyase_HEAT"/>
</dbReference>
<evidence type="ECO:0000313" key="2">
    <source>
        <dbReference type="Proteomes" id="UP000290932"/>
    </source>
</evidence>